<protein>
    <submittedName>
        <fullName evidence="3">NADP-dependent oxidoreductase</fullName>
    </submittedName>
</protein>
<proteinExistence type="predicted"/>
<feature type="domain" description="Enoyl reductase (ER)" evidence="2">
    <location>
        <begin position="18"/>
        <end position="332"/>
    </location>
</feature>
<accession>A0ABS0NTU3</accession>
<dbReference type="SMART" id="SM00829">
    <property type="entry name" value="PKS_ER"/>
    <property type="match status" value="1"/>
</dbReference>
<dbReference type="InterPro" id="IPR011032">
    <property type="entry name" value="GroES-like_sf"/>
</dbReference>
<evidence type="ECO:0000313" key="3">
    <source>
        <dbReference type="EMBL" id="MBH5338636.1"/>
    </source>
</evidence>
<organism evidence="3 4">
    <name type="scientific">Streptomyces pactum</name>
    <dbReference type="NCBI Taxonomy" id="68249"/>
    <lineage>
        <taxon>Bacteria</taxon>
        <taxon>Bacillati</taxon>
        <taxon>Actinomycetota</taxon>
        <taxon>Actinomycetes</taxon>
        <taxon>Kitasatosporales</taxon>
        <taxon>Streptomycetaceae</taxon>
        <taxon>Streptomyces</taxon>
    </lineage>
</organism>
<name>A0ABS0NTU3_9ACTN</name>
<dbReference type="PANTHER" id="PTHR43205">
    <property type="entry name" value="PROSTAGLANDIN REDUCTASE"/>
    <property type="match status" value="1"/>
</dbReference>
<dbReference type="CDD" id="cd05288">
    <property type="entry name" value="PGDH"/>
    <property type="match status" value="1"/>
</dbReference>
<keyword evidence="1" id="KW-0560">Oxidoreductase</keyword>
<dbReference type="InterPro" id="IPR045010">
    <property type="entry name" value="MDR_fam"/>
</dbReference>
<dbReference type="PANTHER" id="PTHR43205:SF7">
    <property type="entry name" value="PROSTAGLANDIN REDUCTASE 1"/>
    <property type="match status" value="1"/>
</dbReference>
<dbReference type="RefSeq" id="WP_197992427.1">
    <property type="nucleotide sequence ID" value="NZ_JACYXC010000002.1"/>
</dbReference>
<keyword evidence="4" id="KW-1185">Reference proteome</keyword>
<dbReference type="Pfam" id="PF00107">
    <property type="entry name" value="ADH_zinc_N"/>
    <property type="match status" value="1"/>
</dbReference>
<evidence type="ECO:0000259" key="2">
    <source>
        <dbReference type="SMART" id="SM00829"/>
    </source>
</evidence>
<dbReference type="Gene3D" id="3.90.180.10">
    <property type="entry name" value="Medium-chain alcohol dehydrogenases, catalytic domain"/>
    <property type="match status" value="1"/>
</dbReference>
<dbReference type="Proteomes" id="UP000807371">
    <property type="component" value="Unassembled WGS sequence"/>
</dbReference>
<dbReference type="Pfam" id="PF16884">
    <property type="entry name" value="ADH_N_2"/>
    <property type="match status" value="1"/>
</dbReference>
<dbReference type="InterPro" id="IPR020843">
    <property type="entry name" value="ER"/>
</dbReference>
<dbReference type="SUPFAM" id="SSF50129">
    <property type="entry name" value="GroES-like"/>
    <property type="match status" value="1"/>
</dbReference>
<dbReference type="Gene3D" id="3.40.50.720">
    <property type="entry name" value="NAD(P)-binding Rossmann-like Domain"/>
    <property type="match status" value="1"/>
</dbReference>
<evidence type="ECO:0000313" key="4">
    <source>
        <dbReference type="Proteomes" id="UP000807371"/>
    </source>
</evidence>
<comment type="caution">
    <text evidence="3">The sequence shown here is derived from an EMBL/GenBank/DDBJ whole genome shotgun (WGS) entry which is preliminary data.</text>
</comment>
<dbReference type="InterPro" id="IPR013149">
    <property type="entry name" value="ADH-like_C"/>
</dbReference>
<evidence type="ECO:0000256" key="1">
    <source>
        <dbReference type="ARBA" id="ARBA00023002"/>
    </source>
</evidence>
<dbReference type="EMBL" id="JACYXC010000002">
    <property type="protein sequence ID" value="MBH5338636.1"/>
    <property type="molecule type" value="Genomic_DNA"/>
</dbReference>
<dbReference type="InterPro" id="IPR036291">
    <property type="entry name" value="NAD(P)-bd_dom_sf"/>
</dbReference>
<dbReference type="InterPro" id="IPR041694">
    <property type="entry name" value="ADH_N_2"/>
</dbReference>
<gene>
    <name evidence="3" type="ORF">IHE55_29185</name>
</gene>
<sequence>MPVPSREWHLVACPVGEPAPSDFALVTTAVPDPGPGQVLVRNDHLSVDPAMRGRMSPDVPGVRPFELGRAMEGRAVGTVVASRCRQVPAGTTVVHRLGWREYALLEAADVRAVDTRVAPAPAWLGVLGTPGLTAWAGLTEIAPVRPGDVVLVSAAAGAVGSVAGQLARRLGAGTVIGSAGGPWKARRLVERYRFDAAIDHRAGDLAGRLAEAAPEGVDVYFDNVGGDHLEAALAAMNPGGRIALCGAISVYNATEPPPGPSNLPLAITKRLTLRGMHVGDHEHLAADYVRRAADWLRDGTLIADETVTDGIGGAVDAFLAMMRGDTVGKTLVRLAGGPSGPRTPGAASAG</sequence>
<reference evidence="3 4" key="1">
    <citation type="submission" date="2020-09" db="EMBL/GenBank/DDBJ databases">
        <title>Biosynthesis of the nuclear factor of activated T cells inhibitor NFAT-133 and its congeners in Streptomyces pactum.</title>
        <authorList>
            <person name="Zhou W."/>
            <person name="Posri P."/>
            <person name="Abugrain M.E."/>
            <person name="Weisberg A.J."/>
            <person name="Chang J.H."/>
            <person name="Mahmud T."/>
        </authorList>
    </citation>
    <scope>NUCLEOTIDE SEQUENCE [LARGE SCALE GENOMIC DNA]</scope>
    <source>
        <strain evidence="3 4">ATCC 27456</strain>
    </source>
</reference>
<dbReference type="SUPFAM" id="SSF51735">
    <property type="entry name" value="NAD(P)-binding Rossmann-fold domains"/>
    <property type="match status" value="1"/>
</dbReference>